<dbReference type="InterPro" id="IPR001876">
    <property type="entry name" value="Znf_RanBP2"/>
</dbReference>
<evidence type="ECO:0000259" key="5">
    <source>
        <dbReference type="PROSITE" id="PS50199"/>
    </source>
</evidence>
<organism evidence="6 7">
    <name type="scientific">Sphenostylis stenocarpa</name>
    <dbReference type="NCBI Taxonomy" id="92480"/>
    <lineage>
        <taxon>Eukaryota</taxon>
        <taxon>Viridiplantae</taxon>
        <taxon>Streptophyta</taxon>
        <taxon>Embryophyta</taxon>
        <taxon>Tracheophyta</taxon>
        <taxon>Spermatophyta</taxon>
        <taxon>Magnoliopsida</taxon>
        <taxon>eudicotyledons</taxon>
        <taxon>Gunneridae</taxon>
        <taxon>Pentapetalae</taxon>
        <taxon>rosids</taxon>
        <taxon>fabids</taxon>
        <taxon>Fabales</taxon>
        <taxon>Fabaceae</taxon>
        <taxon>Papilionoideae</taxon>
        <taxon>50 kb inversion clade</taxon>
        <taxon>NPAAA clade</taxon>
        <taxon>indigoferoid/millettioid clade</taxon>
        <taxon>Phaseoleae</taxon>
        <taxon>Sphenostylis</taxon>
    </lineage>
</organism>
<dbReference type="GO" id="GO:0005737">
    <property type="term" value="C:cytoplasm"/>
    <property type="evidence" value="ECO:0007669"/>
    <property type="project" value="TreeGrafter"/>
</dbReference>
<dbReference type="InterPro" id="IPR036443">
    <property type="entry name" value="Znf_RanBP2_sf"/>
</dbReference>
<dbReference type="SMART" id="SM00547">
    <property type="entry name" value="ZnF_RBZ"/>
    <property type="match status" value="3"/>
</dbReference>
<evidence type="ECO:0000256" key="3">
    <source>
        <dbReference type="ARBA" id="ARBA00022833"/>
    </source>
</evidence>
<protein>
    <recommendedName>
        <fullName evidence="5">RanBP2-type domain-containing protein</fullName>
    </recommendedName>
</protein>
<feature type="domain" description="RanBP2-type" evidence="5">
    <location>
        <begin position="191"/>
        <end position="222"/>
    </location>
</feature>
<keyword evidence="7" id="KW-1185">Reference proteome</keyword>
<evidence type="ECO:0000256" key="4">
    <source>
        <dbReference type="PROSITE-ProRule" id="PRU00322"/>
    </source>
</evidence>
<dbReference type="Gramene" id="rna-AYBTSS11_LOCUS25802">
    <property type="protein sequence ID" value="CAJ1973738.1"/>
    <property type="gene ID" value="gene-AYBTSS11_LOCUS25802"/>
</dbReference>
<name>A0AA86SVR0_9FABA</name>
<gene>
    <name evidence="6" type="ORF">AYBTSS11_LOCUS25802</name>
</gene>
<evidence type="ECO:0000313" key="6">
    <source>
        <dbReference type="EMBL" id="CAJ1973738.1"/>
    </source>
</evidence>
<evidence type="ECO:0000313" key="7">
    <source>
        <dbReference type="Proteomes" id="UP001189624"/>
    </source>
</evidence>
<keyword evidence="2 4" id="KW-0863">Zinc-finger</keyword>
<dbReference type="SUPFAM" id="SSF90209">
    <property type="entry name" value="Ran binding protein zinc finger-like"/>
    <property type="match status" value="3"/>
</dbReference>
<dbReference type="PANTHER" id="PTHR23111:SF74">
    <property type="entry name" value="OS02G0203700 PROTEIN"/>
    <property type="match status" value="1"/>
</dbReference>
<feature type="domain" description="RanBP2-type" evidence="5">
    <location>
        <begin position="77"/>
        <end position="106"/>
    </location>
</feature>
<evidence type="ECO:0000256" key="2">
    <source>
        <dbReference type="ARBA" id="ARBA00022771"/>
    </source>
</evidence>
<sequence length="231" mass="25548">MTSKRGKLKKMHSETMRPVIVRAWAMGIVVFRVYKPPQPSTLVCTTTTQFNNISLFNFHSLPSIFFHSRYSGGKMSRPGDWNCRTCNHLNFQRRESCQRCGEPRSGGDYGGFAGRGSSSFSFTTGPDVRPGDWYCTVGNCGAHNFASRSSCFKCGVSKEDSSTGSYDVDMTRMRPFGFGGGGGSSARPGWKSGDWICTRSGCNEHNFANRMECYRCNAPRDSSSGRSPYSS</sequence>
<accession>A0AA86SVR0</accession>
<proteinExistence type="predicted"/>
<dbReference type="EMBL" id="OY731406">
    <property type="protein sequence ID" value="CAJ1973738.1"/>
    <property type="molecule type" value="Genomic_DNA"/>
</dbReference>
<dbReference type="FunFam" id="4.10.1060.10:FF:000023">
    <property type="entry name" value="Ran-binding zinc finger protein"/>
    <property type="match status" value="2"/>
</dbReference>
<evidence type="ECO:0000256" key="1">
    <source>
        <dbReference type="ARBA" id="ARBA00022723"/>
    </source>
</evidence>
<dbReference type="Gene3D" id="4.10.1060.10">
    <property type="entry name" value="Zinc finger, RanBP2-type"/>
    <property type="match status" value="3"/>
</dbReference>
<feature type="domain" description="RanBP2-type" evidence="5">
    <location>
        <begin position="129"/>
        <end position="160"/>
    </location>
</feature>
<dbReference type="GO" id="GO:0008270">
    <property type="term" value="F:zinc ion binding"/>
    <property type="evidence" value="ECO:0007669"/>
    <property type="project" value="UniProtKB-KW"/>
</dbReference>
<dbReference type="Proteomes" id="UP001189624">
    <property type="component" value="Chromosome 9"/>
</dbReference>
<dbReference type="GO" id="GO:0003729">
    <property type="term" value="F:mRNA binding"/>
    <property type="evidence" value="ECO:0007669"/>
    <property type="project" value="TreeGrafter"/>
</dbReference>
<keyword evidence="3" id="KW-0862">Zinc</keyword>
<dbReference type="Pfam" id="PF00641">
    <property type="entry name" value="Zn_ribbon_RanBP"/>
    <property type="match status" value="3"/>
</dbReference>
<dbReference type="PROSITE" id="PS01358">
    <property type="entry name" value="ZF_RANBP2_1"/>
    <property type="match status" value="3"/>
</dbReference>
<dbReference type="PANTHER" id="PTHR23111">
    <property type="entry name" value="ZINC FINGER PROTEIN"/>
    <property type="match status" value="1"/>
</dbReference>
<dbReference type="PROSITE" id="PS50199">
    <property type="entry name" value="ZF_RANBP2_2"/>
    <property type="match status" value="3"/>
</dbReference>
<keyword evidence="1" id="KW-0479">Metal-binding</keyword>
<dbReference type="AlphaFoldDB" id="A0AA86SVR0"/>
<reference evidence="6" key="1">
    <citation type="submission" date="2023-10" db="EMBL/GenBank/DDBJ databases">
        <authorList>
            <person name="Domelevo Entfellner J.-B."/>
        </authorList>
    </citation>
    <scope>NUCLEOTIDE SEQUENCE</scope>
</reference>